<reference evidence="2" key="1">
    <citation type="journal article" date="2023" name="Front. Plant Sci.">
        <title>Chromosomal-level genome assembly of Melastoma candidum provides insights into trichome evolution.</title>
        <authorList>
            <person name="Zhong Y."/>
            <person name="Wu W."/>
            <person name="Sun C."/>
            <person name="Zou P."/>
            <person name="Liu Y."/>
            <person name="Dai S."/>
            <person name="Zhou R."/>
        </authorList>
    </citation>
    <scope>NUCLEOTIDE SEQUENCE [LARGE SCALE GENOMIC DNA]</scope>
</reference>
<sequence>MDSAREFDLLLLLASYDKMLLEIIPFGGDGLNVDPRRHTSNWNQAPPKNFLLVRSQLISSLFAPNLFFTVRIIGSSIGSAATNNKYSYGLTRGDFGFQHLIPWEHFHEKLRGSRFIARDKILSFNDIWHNLGKTTNFF</sequence>
<name>A0ACB9P0H2_9MYRT</name>
<protein>
    <submittedName>
        <fullName evidence="1">Uncharacterized protein</fullName>
    </submittedName>
</protein>
<dbReference type="Proteomes" id="UP001057402">
    <property type="component" value="Chromosome 7"/>
</dbReference>
<dbReference type="EMBL" id="CM042886">
    <property type="protein sequence ID" value="KAI4342090.1"/>
    <property type="molecule type" value="Genomic_DNA"/>
</dbReference>
<accession>A0ACB9P0H2</accession>
<proteinExistence type="predicted"/>
<gene>
    <name evidence="1" type="ORF">MLD38_026748</name>
</gene>
<organism evidence="1 2">
    <name type="scientific">Melastoma candidum</name>
    <dbReference type="NCBI Taxonomy" id="119954"/>
    <lineage>
        <taxon>Eukaryota</taxon>
        <taxon>Viridiplantae</taxon>
        <taxon>Streptophyta</taxon>
        <taxon>Embryophyta</taxon>
        <taxon>Tracheophyta</taxon>
        <taxon>Spermatophyta</taxon>
        <taxon>Magnoliopsida</taxon>
        <taxon>eudicotyledons</taxon>
        <taxon>Gunneridae</taxon>
        <taxon>Pentapetalae</taxon>
        <taxon>rosids</taxon>
        <taxon>malvids</taxon>
        <taxon>Myrtales</taxon>
        <taxon>Melastomataceae</taxon>
        <taxon>Melastomatoideae</taxon>
        <taxon>Melastomateae</taxon>
        <taxon>Melastoma</taxon>
    </lineage>
</organism>
<evidence type="ECO:0000313" key="1">
    <source>
        <dbReference type="EMBL" id="KAI4342090.1"/>
    </source>
</evidence>
<evidence type="ECO:0000313" key="2">
    <source>
        <dbReference type="Proteomes" id="UP001057402"/>
    </source>
</evidence>
<comment type="caution">
    <text evidence="1">The sequence shown here is derived from an EMBL/GenBank/DDBJ whole genome shotgun (WGS) entry which is preliminary data.</text>
</comment>
<keyword evidence="2" id="KW-1185">Reference proteome</keyword>